<comment type="caution">
    <text evidence="2">The sequence shown here is derived from an EMBL/GenBank/DDBJ whole genome shotgun (WGS) entry which is preliminary data.</text>
</comment>
<evidence type="ECO:0000313" key="2">
    <source>
        <dbReference type="EMBL" id="KAJ1097100.1"/>
    </source>
</evidence>
<evidence type="ECO:0000256" key="1">
    <source>
        <dbReference type="SAM" id="MobiDB-lite"/>
    </source>
</evidence>
<dbReference type="Proteomes" id="UP001066276">
    <property type="component" value="Chromosome 10"/>
</dbReference>
<proteinExistence type="predicted"/>
<accession>A0AAV7MAD8</accession>
<protein>
    <submittedName>
        <fullName evidence="2">Uncharacterized protein</fullName>
    </submittedName>
</protein>
<dbReference type="EMBL" id="JANPWB010000014">
    <property type="protein sequence ID" value="KAJ1097100.1"/>
    <property type="molecule type" value="Genomic_DNA"/>
</dbReference>
<gene>
    <name evidence="2" type="ORF">NDU88_002227</name>
</gene>
<dbReference type="AlphaFoldDB" id="A0AAV7MAD8"/>
<reference evidence="2" key="1">
    <citation type="journal article" date="2022" name="bioRxiv">
        <title>Sequencing and chromosome-scale assembly of the giantPleurodeles waltlgenome.</title>
        <authorList>
            <person name="Brown T."/>
            <person name="Elewa A."/>
            <person name="Iarovenko S."/>
            <person name="Subramanian E."/>
            <person name="Araus A.J."/>
            <person name="Petzold A."/>
            <person name="Susuki M."/>
            <person name="Suzuki K.-i.T."/>
            <person name="Hayashi T."/>
            <person name="Toyoda A."/>
            <person name="Oliveira C."/>
            <person name="Osipova E."/>
            <person name="Leigh N.D."/>
            <person name="Simon A."/>
            <person name="Yun M.H."/>
        </authorList>
    </citation>
    <scope>NUCLEOTIDE SEQUENCE</scope>
    <source>
        <strain evidence="2">20211129_DDA</strain>
        <tissue evidence="2">Liver</tissue>
    </source>
</reference>
<name>A0AAV7MAD8_PLEWA</name>
<feature type="region of interest" description="Disordered" evidence="1">
    <location>
        <begin position="44"/>
        <end position="70"/>
    </location>
</feature>
<keyword evidence="3" id="KW-1185">Reference proteome</keyword>
<evidence type="ECO:0000313" key="3">
    <source>
        <dbReference type="Proteomes" id="UP001066276"/>
    </source>
</evidence>
<sequence>MSHPTAIPQLCTSVSNGQCFLPQSATPLPSWSFLAGSGRDRLHLHRQRPCPQPNLGRSSQESKVEAMCSR</sequence>
<organism evidence="2 3">
    <name type="scientific">Pleurodeles waltl</name>
    <name type="common">Iberian ribbed newt</name>
    <dbReference type="NCBI Taxonomy" id="8319"/>
    <lineage>
        <taxon>Eukaryota</taxon>
        <taxon>Metazoa</taxon>
        <taxon>Chordata</taxon>
        <taxon>Craniata</taxon>
        <taxon>Vertebrata</taxon>
        <taxon>Euteleostomi</taxon>
        <taxon>Amphibia</taxon>
        <taxon>Batrachia</taxon>
        <taxon>Caudata</taxon>
        <taxon>Salamandroidea</taxon>
        <taxon>Salamandridae</taxon>
        <taxon>Pleurodelinae</taxon>
        <taxon>Pleurodeles</taxon>
    </lineage>
</organism>